<dbReference type="EMBL" id="UINC01006223">
    <property type="protein sequence ID" value="SVA26241.1"/>
    <property type="molecule type" value="Genomic_DNA"/>
</dbReference>
<evidence type="ECO:0000259" key="6">
    <source>
        <dbReference type="PROSITE" id="PS51201"/>
    </source>
</evidence>
<keyword evidence="4" id="KW-0520">NAD</keyword>
<dbReference type="NCBIfam" id="NF007039">
    <property type="entry name" value="PRK09496.3-2"/>
    <property type="match status" value="1"/>
</dbReference>
<feature type="domain" description="RCK N-terminal" evidence="6">
    <location>
        <begin position="232"/>
        <end position="348"/>
    </location>
</feature>
<evidence type="ECO:0000313" key="8">
    <source>
        <dbReference type="EMBL" id="SVA26241.1"/>
    </source>
</evidence>
<dbReference type="Gene3D" id="3.30.70.1450">
    <property type="entry name" value="Regulator of K+ conductance, C-terminal domain"/>
    <property type="match status" value="2"/>
</dbReference>
<dbReference type="InterPro" id="IPR006037">
    <property type="entry name" value="RCK_C"/>
</dbReference>
<protein>
    <recommendedName>
        <fullName evidence="9">Trk system potassium uptake protein TrkA</fullName>
    </recommendedName>
</protein>
<feature type="domain" description="RCK C-terminal" evidence="7">
    <location>
        <begin position="368"/>
        <end position="448"/>
    </location>
</feature>
<dbReference type="InterPro" id="IPR036291">
    <property type="entry name" value="NAD(P)-bd_dom_sf"/>
</dbReference>
<dbReference type="Pfam" id="PF02254">
    <property type="entry name" value="TrkA_N"/>
    <property type="match status" value="2"/>
</dbReference>
<accession>A0A381UES0</accession>
<keyword evidence="2" id="KW-0633">Potassium transport</keyword>
<dbReference type="SUPFAM" id="SSF116726">
    <property type="entry name" value="TrkA C-terminal domain-like"/>
    <property type="match status" value="2"/>
</dbReference>
<evidence type="ECO:0000256" key="1">
    <source>
        <dbReference type="ARBA" id="ARBA00022448"/>
    </source>
</evidence>
<proteinExistence type="predicted"/>
<dbReference type="NCBIfam" id="NF007030">
    <property type="entry name" value="PRK09496.1-1"/>
    <property type="match status" value="1"/>
</dbReference>
<dbReference type="InterPro" id="IPR003148">
    <property type="entry name" value="RCK_N"/>
</dbReference>
<keyword evidence="1" id="KW-0813">Transport</keyword>
<dbReference type="PANTHER" id="PTHR43833">
    <property type="entry name" value="POTASSIUM CHANNEL PROTEIN 2-RELATED-RELATED"/>
    <property type="match status" value="1"/>
</dbReference>
<dbReference type="SUPFAM" id="SSF51735">
    <property type="entry name" value="NAD(P)-binding Rossmann-fold domains"/>
    <property type="match status" value="2"/>
</dbReference>
<evidence type="ECO:0000256" key="2">
    <source>
        <dbReference type="ARBA" id="ARBA00022538"/>
    </source>
</evidence>
<dbReference type="PROSITE" id="PS51202">
    <property type="entry name" value="RCK_C"/>
    <property type="match status" value="2"/>
</dbReference>
<evidence type="ECO:0000259" key="7">
    <source>
        <dbReference type="PROSITE" id="PS51202"/>
    </source>
</evidence>
<evidence type="ECO:0000256" key="5">
    <source>
        <dbReference type="ARBA" id="ARBA00023065"/>
    </source>
</evidence>
<organism evidence="8">
    <name type="scientific">marine metagenome</name>
    <dbReference type="NCBI Taxonomy" id="408172"/>
    <lineage>
        <taxon>unclassified sequences</taxon>
        <taxon>metagenomes</taxon>
        <taxon>ecological metagenomes</taxon>
    </lineage>
</organism>
<feature type="domain" description="RCK C-terminal" evidence="7">
    <location>
        <begin position="143"/>
        <end position="227"/>
    </location>
</feature>
<gene>
    <name evidence="8" type="ORF">METZ01_LOCUS79095</name>
</gene>
<dbReference type="InterPro" id="IPR006036">
    <property type="entry name" value="K_uptake_TrkA"/>
</dbReference>
<evidence type="ECO:0008006" key="9">
    <source>
        <dbReference type="Google" id="ProtNLM"/>
    </source>
</evidence>
<dbReference type="FunFam" id="3.40.50.720:FF:000042">
    <property type="entry name" value="Trk system potassium transporter TrkA"/>
    <property type="match status" value="1"/>
</dbReference>
<dbReference type="PROSITE" id="PS51201">
    <property type="entry name" value="RCK_N"/>
    <property type="match status" value="2"/>
</dbReference>
<keyword evidence="3" id="KW-0630">Potassium</keyword>
<dbReference type="Pfam" id="PF02080">
    <property type="entry name" value="TrkA_C"/>
    <property type="match status" value="1"/>
</dbReference>
<dbReference type="PANTHER" id="PTHR43833:SF5">
    <property type="entry name" value="TRK SYSTEM POTASSIUM UPTAKE PROTEIN TRKA"/>
    <property type="match status" value="1"/>
</dbReference>
<dbReference type="GO" id="GO:0015079">
    <property type="term" value="F:potassium ion transmembrane transporter activity"/>
    <property type="evidence" value="ECO:0007669"/>
    <property type="project" value="InterPro"/>
</dbReference>
<feature type="domain" description="RCK N-terminal" evidence="6">
    <location>
        <begin position="1"/>
        <end position="123"/>
    </location>
</feature>
<dbReference type="InterPro" id="IPR036721">
    <property type="entry name" value="RCK_C_sf"/>
</dbReference>
<name>A0A381UES0_9ZZZZ</name>
<dbReference type="NCBIfam" id="NF007032">
    <property type="entry name" value="PRK09496.1-4"/>
    <property type="match status" value="1"/>
</dbReference>
<dbReference type="InterPro" id="IPR050721">
    <property type="entry name" value="Trk_Ktr_HKT_K-transport"/>
</dbReference>
<dbReference type="GO" id="GO:0005886">
    <property type="term" value="C:plasma membrane"/>
    <property type="evidence" value="ECO:0007669"/>
    <property type="project" value="InterPro"/>
</dbReference>
<dbReference type="Gene3D" id="3.40.50.720">
    <property type="entry name" value="NAD(P)-binding Rossmann-like Domain"/>
    <property type="match status" value="2"/>
</dbReference>
<dbReference type="PRINTS" id="PR00335">
    <property type="entry name" value="KUPTAKETRKA"/>
</dbReference>
<evidence type="ECO:0000256" key="4">
    <source>
        <dbReference type="ARBA" id="ARBA00023027"/>
    </source>
</evidence>
<dbReference type="NCBIfam" id="NF007031">
    <property type="entry name" value="PRK09496.1-2"/>
    <property type="match status" value="1"/>
</dbReference>
<dbReference type="AlphaFoldDB" id="A0A381UES0"/>
<reference evidence="8" key="1">
    <citation type="submission" date="2018-05" db="EMBL/GenBank/DDBJ databases">
        <authorList>
            <person name="Lanie J.A."/>
            <person name="Ng W.-L."/>
            <person name="Kazmierczak K.M."/>
            <person name="Andrzejewski T.M."/>
            <person name="Davidsen T.M."/>
            <person name="Wayne K.J."/>
            <person name="Tettelin H."/>
            <person name="Glass J.I."/>
            <person name="Rusch D."/>
            <person name="Podicherti R."/>
            <person name="Tsui H.-C.T."/>
            <person name="Winkler M.E."/>
        </authorList>
    </citation>
    <scope>NUCLEOTIDE SEQUENCE</scope>
</reference>
<evidence type="ECO:0000256" key="3">
    <source>
        <dbReference type="ARBA" id="ARBA00022958"/>
    </source>
</evidence>
<feature type="non-terminal residue" evidence="8">
    <location>
        <position position="448"/>
    </location>
</feature>
<keyword evidence="5" id="KW-0406">Ion transport</keyword>
<sequence>MNILILGAGQVGSTTAAQLAKEERNDVTVVDVDSEKLNKLASKSDLRVIEGNASYPKTLKTAGADSADILIAVTSSDEVNMVACQVASTLFNTQTKIARIRAAAYTKRTELFSENDIPVDFAISPEDLITDYIVEVIQHPGAFQVLDFADGRIRMVGVKTKQQGFLVDNPIRHLHDHLGNEKVRIAAIYREGLMVAPEGDTIIRKGDEVYFIAAPEDIDHMITEFSQDQEQARNIVIAGGGRIGLRLALRLEDNNHVKLIEKSTPRAKKLAETLESTIVLKGDSSDDALLKEENIDNNDVFVATTNSEEANILSAMVAKKMGSKKVMALINKDSFSGLMETDSIDIAISAEQITVSSLLSHIRKGDVVKVHSLKRGGAEALEAVAHGHENSRVVGKMVGDITLPEGSFITAIVSNQGEIKTVHHTTFIEADDHVVVFIDNRDTITEIE</sequence>